<dbReference type="GO" id="GO:0045892">
    <property type="term" value="P:negative regulation of DNA-templated transcription"/>
    <property type="evidence" value="ECO:0007669"/>
    <property type="project" value="UniProtKB-ARBA"/>
</dbReference>
<proteinExistence type="predicted"/>
<dbReference type="InterPro" id="IPR050109">
    <property type="entry name" value="HTH-type_TetR-like_transc_reg"/>
</dbReference>
<dbReference type="OrthoDB" id="70491at2"/>
<evidence type="ECO:0000259" key="6">
    <source>
        <dbReference type="PROSITE" id="PS50977"/>
    </source>
</evidence>
<dbReference type="Proteomes" id="UP000305282">
    <property type="component" value="Unassembled WGS sequence"/>
</dbReference>
<dbReference type="PANTHER" id="PTHR30055">
    <property type="entry name" value="HTH-TYPE TRANSCRIPTIONAL REGULATOR RUTR"/>
    <property type="match status" value="1"/>
</dbReference>
<dbReference type="InterPro" id="IPR054129">
    <property type="entry name" value="DesT_TetR_C"/>
</dbReference>
<evidence type="ECO:0000256" key="4">
    <source>
        <dbReference type="PROSITE-ProRule" id="PRU00335"/>
    </source>
</evidence>
<reference evidence="7 8" key="1">
    <citation type="submission" date="2019-04" db="EMBL/GenBank/DDBJ databases">
        <title>Draft genome sequences for three unisolated Alnus-infective Frankia Sp+ strains, AgTrS, AiOr and AvVan, the first sequenced Frankia strains able to sporulate in-planta.</title>
        <authorList>
            <person name="Bethencourt L."/>
            <person name="Vautrin F."/>
            <person name="Taib N."/>
            <person name="Dubost A."/>
            <person name="Castro-Garcia L."/>
            <person name="Imbaud O."/>
            <person name="Abrouk D."/>
            <person name="Fournier P."/>
            <person name="Briolay J."/>
            <person name="Nguyen A."/>
            <person name="Normand P."/>
            <person name="Fernandez M.P."/>
            <person name="Brochier-Armanet C."/>
            <person name="Herrera-Belaroussi A."/>
        </authorList>
    </citation>
    <scope>NUCLEOTIDE SEQUENCE [LARGE SCALE GENOMIC DNA]</scope>
    <source>
        <strain evidence="7 8">AvVan</strain>
    </source>
</reference>
<keyword evidence="8" id="KW-1185">Reference proteome</keyword>
<gene>
    <name evidence="7" type="ORF">E7Y31_03680</name>
</gene>
<dbReference type="InterPro" id="IPR001647">
    <property type="entry name" value="HTH_TetR"/>
</dbReference>
<organism evidence="7 8">
    <name type="scientific">Candidatus Frankia alpina</name>
    <dbReference type="NCBI Taxonomy" id="2699483"/>
    <lineage>
        <taxon>Bacteria</taxon>
        <taxon>Bacillati</taxon>
        <taxon>Actinomycetota</taxon>
        <taxon>Actinomycetes</taxon>
        <taxon>Frankiales</taxon>
        <taxon>Frankiaceae</taxon>
        <taxon>Frankia</taxon>
    </lineage>
</organism>
<dbReference type="PANTHER" id="PTHR30055:SF160">
    <property type="entry name" value="TRANSCRIPTIONAL REGULATORY PROTEIN (PROBABLY ASNC-FAMILY)-RELATED"/>
    <property type="match status" value="1"/>
</dbReference>
<evidence type="ECO:0000313" key="8">
    <source>
        <dbReference type="Proteomes" id="UP000305282"/>
    </source>
</evidence>
<dbReference type="Pfam" id="PF00440">
    <property type="entry name" value="TetR_N"/>
    <property type="match status" value="1"/>
</dbReference>
<keyword evidence="3" id="KW-0804">Transcription</keyword>
<dbReference type="InterPro" id="IPR009057">
    <property type="entry name" value="Homeodomain-like_sf"/>
</dbReference>
<protein>
    <submittedName>
        <fullName evidence="7">TetR/AcrR family transcriptional regulator</fullName>
    </submittedName>
</protein>
<dbReference type="AlphaFoldDB" id="A0A4S5ETG9"/>
<evidence type="ECO:0000256" key="5">
    <source>
        <dbReference type="SAM" id="MobiDB-lite"/>
    </source>
</evidence>
<dbReference type="GO" id="GO:0000976">
    <property type="term" value="F:transcription cis-regulatory region binding"/>
    <property type="evidence" value="ECO:0007669"/>
    <property type="project" value="TreeGrafter"/>
</dbReference>
<dbReference type="Pfam" id="PF21943">
    <property type="entry name" value="TetR_C_46"/>
    <property type="match status" value="1"/>
</dbReference>
<keyword evidence="1" id="KW-0805">Transcription regulation</keyword>
<feature type="region of interest" description="Disordered" evidence="5">
    <location>
        <begin position="203"/>
        <end position="239"/>
    </location>
</feature>
<dbReference type="InterPro" id="IPR036271">
    <property type="entry name" value="Tet_transcr_reg_TetR-rel_C_sf"/>
</dbReference>
<dbReference type="Gene3D" id="1.10.357.10">
    <property type="entry name" value="Tetracycline Repressor, domain 2"/>
    <property type="match status" value="1"/>
</dbReference>
<feature type="DNA-binding region" description="H-T-H motif" evidence="4">
    <location>
        <begin position="44"/>
        <end position="63"/>
    </location>
</feature>
<dbReference type="SUPFAM" id="SSF48498">
    <property type="entry name" value="Tetracyclin repressor-like, C-terminal domain"/>
    <property type="match status" value="1"/>
</dbReference>
<dbReference type="GO" id="GO:0003700">
    <property type="term" value="F:DNA-binding transcription factor activity"/>
    <property type="evidence" value="ECO:0007669"/>
    <property type="project" value="TreeGrafter"/>
</dbReference>
<feature type="domain" description="HTH tetR-type" evidence="6">
    <location>
        <begin position="21"/>
        <end position="81"/>
    </location>
</feature>
<keyword evidence="2 4" id="KW-0238">DNA-binding</keyword>
<name>A0A4S5ETG9_9ACTN</name>
<dbReference type="PROSITE" id="PS50977">
    <property type="entry name" value="HTH_TETR_2"/>
    <property type="match status" value="1"/>
</dbReference>
<evidence type="ECO:0000313" key="7">
    <source>
        <dbReference type="EMBL" id="THJ75746.1"/>
    </source>
</evidence>
<dbReference type="SUPFAM" id="SSF46689">
    <property type="entry name" value="Homeodomain-like"/>
    <property type="match status" value="1"/>
</dbReference>
<dbReference type="PRINTS" id="PR00455">
    <property type="entry name" value="HTHTETR"/>
</dbReference>
<dbReference type="FunFam" id="1.10.10.60:FF:000141">
    <property type="entry name" value="TetR family transcriptional regulator"/>
    <property type="match status" value="1"/>
</dbReference>
<sequence length="239" mass="26241">MTAEPASPGTRPGQTPRLPRTARRFQLLGAAREVFVAQGYHAAAMDEIAERAGVSKPVLYQHFPGKLELYLALLDEHATKLVTSVQEALASTTDNHARIARSVRAYFDFVNDPSGAHQLVLESDLRSVPAVRQRIETAFAQCVRSIAATIVADTGLTQDEADLLAVGLVGLAETASRWWLVRGGTVAKERAIESMVELAWRGIGGSPRHDDPHDSHDPHDPHRDLYGPRPEHEEPRPEQ</sequence>
<evidence type="ECO:0000256" key="3">
    <source>
        <dbReference type="ARBA" id="ARBA00023163"/>
    </source>
</evidence>
<feature type="compositionally biased region" description="Basic and acidic residues" evidence="5">
    <location>
        <begin position="207"/>
        <end position="239"/>
    </location>
</feature>
<evidence type="ECO:0000256" key="2">
    <source>
        <dbReference type="ARBA" id="ARBA00023125"/>
    </source>
</evidence>
<dbReference type="RefSeq" id="WP_136446920.1">
    <property type="nucleotide sequence ID" value="NZ_SSXH01000047.1"/>
</dbReference>
<evidence type="ECO:0000256" key="1">
    <source>
        <dbReference type="ARBA" id="ARBA00023015"/>
    </source>
</evidence>
<comment type="caution">
    <text evidence="7">The sequence shown here is derived from an EMBL/GenBank/DDBJ whole genome shotgun (WGS) entry which is preliminary data.</text>
</comment>
<accession>A0A4S5ETG9</accession>
<dbReference type="EMBL" id="SSXH01000047">
    <property type="protein sequence ID" value="THJ75746.1"/>
    <property type="molecule type" value="Genomic_DNA"/>
</dbReference>